<feature type="compositionally biased region" description="Basic and acidic residues" evidence="1">
    <location>
        <begin position="30"/>
        <end position="44"/>
    </location>
</feature>
<name>A0A8J5HUB0_ZINOF</name>
<gene>
    <name evidence="2" type="ORF">ZIOFF_007676</name>
</gene>
<evidence type="ECO:0000256" key="1">
    <source>
        <dbReference type="SAM" id="MobiDB-lite"/>
    </source>
</evidence>
<evidence type="ECO:0000313" key="3">
    <source>
        <dbReference type="Proteomes" id="UP000734854"/>
    </source>
</evidence>
<sequence>MGRRLSMHVSNQVGFSGPAVWTNHEAGRSWGRAERKLRDAKEEREEANEKDDQFSSINSPIQRDVEEERSASLDSGLAGCSSRAGFTISICFPDFPLKGTVTAYIAIEGLRIEYNICEQRCRL</sequence>
<evidence type="ECO:0000313" key="2">
    <source>
        <dbReference type="EMBL" id="KAG6533798.1"/>
    </source>
</evidence>
<proteinExistence type="predicted"/>
<dbReference type="Proteomes" id="UP000734854">
    <property type="component" value="Unassembled WGS sequence"/>
</dbReference>
<protein>
    <submittedName>
        <fullName evidence="2">Uncharacterized protein</fullName>
    </submittedName>
</protein>
<organism evidence="2 3">
    <name type="scientific">Zingiber officinale</name>
    <name type="common">Ginger</name>
    <name type="synonym">Amomum zingiber</name>
    <dbReference type="NCBI Taxonomy" id="94328"/>
    <lineage>
        <taxon>Eukaryota</taxon>
        <taxon>Viridiplantae</taxon>
        <taxon>Streptophyta</taxon>
        <taxon>Embryophyta</taxon>
        <taxon>Tracheophyta</taxon>
        <taxon>Spermatophyta</taxon>
        <taxon>Magnoliopsida</taxon>
        <taxon>Liliopsida</taxon>
        <taxon>Zingiberales</taxon>
        <taxon>Zingiberaceae</taxon>
        <taxon>Zingiber</taxon>
    </lineage>
</organism>
<keyword evidence="3" id="KW-1185">Reference proteome</keyword>
<feature type="region of interest" description="Disordered" evidence="1">
    <location>
        <begin position="30"/>
        <end position="69"/>
    </location>
</feature>
<accession>A0A8J5HUB0</accession>
<dbReference type="EMBL" id="JACMSC010000002">
    <property type="protein sequence ID" value="KAG6533798.1"/>
    <property type="molecule type" value="Genomic_DNA"/>
</dbReference>
<dbReference type="AlphaFoldDB" id="A0A8J5HUB0"/>
<comment type="caution">
    <text evidence="2">The sequence shown here is derived from an EMBL/GenBank/DDBJ whole genome shotgun (WGS) entry which is preliminary data.</text>
</comment>
<reference evidence="2 3" key="1">
    <citation type="submission" date="2020-08" db="EMBL/GenBank/DDBJ databases">
        <title>Plant Genome Project.</title>
        <authorList>
            <person name="Zhang R.-G."/>
        </authorList>
    </citation>
    <scope>NUCLEOTIDE SEQUENCE [LARGE SCALE GENOMIC DNA]</scope>
    <source>
        <tissue evidence="2">Rhizome</tissue>
    </source>
</reference>